<sequence length="183" mass="21254">MPNPISDQCNTDEQIQAGVTMEKELKSSIAKLYHTYDSITDEYDRLYDIVDSVREDYTNTKSLFIYYRYHEFKRLIKNAIRKWRSVEKRNSLAASRKQSNTSFAMALTSGSLNRSGAYLPGIPEESSGSYSRNLNYKSRNQKMKNLLCKLSIDYENAKGHALHLWGRYKELKQMIVEVINSDI</sequence>
<name>A0A7J7KNX4_BUGNE</name>
<evidence type="ECO:0000313" key="2">
    <source>
        <dbReference type="Proteomes" id="UP000593567"/>
    </source>
</evidence>
<proteinExistence type="predicted"/>
<protein>
    <submittedName>
        <fullName evidence="1">Uncharacterized protein</fullName>
    </submittedName>
</protein>
<dbReference type="Proteomes" id="UP000593567">
    <property type="component" value="Unassembled WGS sequence"/>
</dbReference>
<comment type="caution">
    <text evidence="1">The sequence shown here is derived from an EMBL/GenBank/DDBJ whole genome shotgun (WGS) entry which is preliminary data.</text>
</comment>
<evidence type="ECO:0000313" key="1">
    <source>
        <dbReference type="EMBL" id="KAF6039874.1"/>
    </source>
</evidence>
<reference evidence="1" key="1">
    <citation type="submission" date="2020-06" db="EMBL/GenBank/DDBJ databases">
        <title>Draft genome of Bugula neritina, a colonial animal packing powerful symbionts and potential medicines.</title>
        <authorList>
            <person name="Rayko M."/>
        </authorList>
    </citation>
    <scope>NUCLEOTIDE SEQUENCE [LARGE SCALE GENOMIC DNA]</scope>
    <source>
        <strain evidence="1">Kwan_BN1</strain>
    </source>
</reference>
<gene>
    <name evidence="1" type="ORF">EB796_001817</name>
</gene>
<dbReference type="AlphaFoldDB" id="A0A7J7KNX4"/>
<dbReference type="EMBL" id="VXIV02000202">
    <property type="protein sequence ID" value="KAF6039874.1"/>
    <property type="molecule type" value="Genomic_DNA"/>
</dbReference>
<keyword evidence="2" id="KW-1185">Reference proteome</keyword>
<organism evidence="1 2">
    <name type="scientific">Bugula neritina</name>
    <name type="common">Brown bryozoan</name>
    <name type="synonym">Sertularia neritina</name>
    <dbReference type="NCBI Taxonomy" id="10212"/>
    <lineage>
        <taxon>Eukaryota</taxon>
        <taxon>Metazoa</taxon>
        <taxon>Spiralia</taxon>
        <taxon>Lophotrochozoa</taxon>
        <taxon>Bryozoa</taxon>
        <taxon>Gymnolaemata</taxon>
        <taxon>Cheilostomatida</taxon>
        <taxon>Flustrina</taxon>
        <taxon>Buguloidea</taxon>
        <taxon>Bugulidae</taxon>
        <taxon>Bugula</taxon>
    </lineage>
</organism>
<accession>A0A7J7KNX4</accession>